<evidence type="ECO:0000256" key="1">
    <source>
        <dbReference type="SAM" id="Coils"/>
    </source>
</evidence>
<evidence type="ECO:0000313" key="4">
    <source>
        <dbReference type="Proteomes" id="UP001174909"/>
    </source>
</evidence>
<dbReference type="Gene3D" id="3.30.1370.110">
    <property type="match status" value="1"/>
</dbReference>
<keyword evidence="3" id="KW-0540">Nuclease</keyword>
<accession>A0AA35TC17</accession>
<feature type="coiled-coil region" evidence="1">
    <location>
        <begin position="13"/>
        <end position="40"/>
    </location>
</feature>
<dbReference type="EMBL" id="CASHTH010003452">
    <property type="protein sequence ID" value="CAI8045137.1"/>
    <property type="molecule type" value="Genomic_DNA"/>
</dbReference>
<dbReference type="SUPFAM" id="SSF160443">
    <property type="entry name" value="SMR domain-like"/>
    <property type="match status" value="1"/>
</dbReference>
<comment type="caution">
    <text evidence="3">The sequence shown here is derived from an EMBL/GenBank/DDBJ whole genome shotgun (WGS) entry which is preliminary data.</text>
</comment>
<keyword evidence="1" id="KW-0175">Coiled coil</keyword>
<protein>
    <submittedName>
        <fullName evidence="3">Endonuclease MutS2</fullName>
    </submittedName>
</protein>
<sequence>MLDAGRTEAGRIINALTRRQREQEREEHELRERVAELAKRESELAADRAALAVREREHHRQAAGELGRFLSEARRDVERAIRAVRATAGARAVAATGAGGQAAAAAADAAADAAARAAPSVVEQRLQAERDALMALEDADSAGVTDGAPLAPGSSVRVRRTGASGRVVRRHRPDRYPDRYVVQTDTIRGEFRAADLEAAGDPTPSRRAGTRVELVTTSEPVLELHVRGMRAEEALQQVERQLDAAVIRDWSEFAVVHGHGQGVLRHVIHEYLRDSSAVSDYQDAAADEGGHGKTIVRLRR</sequence>
<organism evidence="3 4">
    <name type="scientific">Geodia barretti</name>
    <name type="common">Barrett's horny sponge</name>
    <dbReference type="NCBI Taxonomy" id="519541"/>
    <lineage>
        <taxon>Eukaryota</taxon>
        <taxon>Metazoa</taxon>
        <taxon>Porifera</taxon>
        <taxon>Demospongiae</taxon>
        <taxon>Heteroscleromorpha</taxon>
        <taxon>Tetractinellida</taxon>
        <taxon>Astrophorina</taxon>
        <taxon>Geodiidae</taxon>
        <taxon>Geodia</taxon>
    </lineage>
</organism>
<dbReference type="AlphaFoldDB" id="A0AA35TC17"/>
<proteinExistence type="predicted"/>
<dbReference type="InterPro" id="IPR002625">
    <property type="entry name" value="Smr_dom"/>
</dbReference>
<dbReference type="SMART" id="SM00463">
    <property type="entry name" value="SMR"/>
    <property type="match status" value="1"/>
</dbReference>
<gene>
    <name evidence="3" type="ORF">GBAR_LOCUS24979</name>
</gene>
<evidence type="ECO:0000313" key="3">
    <source>
        <dbReference type="EMBL" id="CAI8045137.1"/>
    </source>
</evidence>
<feature type="domain" description="Smr" evidence="2">
    <location>
        <begin position="224"/>
        <end position="299"/>
    </location>
</feature>
<evidence type="ECO:0000259" key="2">
    <source>
        <dbReference type="PROSITE" id="PS50828"/>
    </source>
</evidence>
<keyword evidence="4" id="KW-1185">Reference proteome</keyword>
<dbReference type="InterPro" id="IPR036063">
    <property type="entry name" value="Smr_dom_sf"/>
</dbReference>
<reference evidence="3" key="1">
    <citation type="submission" date="2023-03" db="EMBL/GenBank/DDBJ databases">
        <authorList>
            <person name="Steffen K."/>
            <person name="Cardenas P."/>
        </authorList>
    </citation>
    <scope>NUCLEOTIDE SEQUENCE</scope>
</reference>
<dbReference type="Pfam" id="PF01713">
    <property type="entry name" value="Smr"/>
    <property type="match status" value="1"/>
</dbReference>
<dbReference type="PROSITE" id="PS50828">
    <property type="entry name" value="SMR"/>
    <property type="match status" value="1"/>
</dbReference>
<keyword evidence="3" id="KW-0255">Endonuclease</keyword>
<keyword evidence="3" id="KW-0378">Hydrolase</keyword>
<dbReference type="GO" id="GO:0004519">
    <property type="term" value="F:endonuclease activity"/>
    <property type="evidence" value="ECO:0007669"/>
    <property type="project" value="UniProtKB-KW"/>
</dbReference>
<name>A0AA35TC17_GEOBA</name>
<dbReference type="Proteomes" id="UP001174909">
    <property type="component" value="Unassembled WGS sequence"/>
</dbReference>